<reference evidence="1" key="1">
    <citation type="journal article" date="2014" name="Genome Announc.">
        <title>Draft genome sequence of Rhodosporidium toruloides CECT1137, an oleaginous yeast of biotechnological interest.</title>
        <authorList>
            <person name="Morin N."/>
            <person name="Calcas X."/>
            <person name="Devillers H."/>
            <person name="Durrens P."/>
            <person name="Sherman D.J."/>
            <person name="Nicaud J.-M."/>
            <person name="Neuveglise C."/>
        </authorList>
    </citation>
    <scope>NUCLEOTIDE SEQUENCE</scope>
    <source>
        <strain evidence="1">CECT1137</strain>
    </source>
</reference>
<dbReference type="OrthoDB" id="5554402at2759"/>
<evidence type="ECO:0000313" key="1">
    <source>
        <dbReference type="EMBL" id="CDR37298.1"/>
    </source>
</evidence>
<dbReference type="InterPro" id="IPR019419">
    <property type="entry name" value="AIM19"/>
</dbReference>
<organism evidence="1">
    <name type="scientific">Rhodotorula toruloides</name>
    <name type="common">Yeast</name>
    <name type="synonym">Rhodosporidium toruloides</name>
    <dbReference type="NCBI Taxonomy" id="5286"/>
    <lineage>
        <taxon>Eukaryota</taxon>
        <taxon>Fungi</taxon>
        <taxon>Dikarya</taxon>
        <taxon>Basidiomycota</taxon>
        <taxon>Pucciniomycotina</taxon>
        <taxon>Microbotryomycetes</taxon>
        <taxon>Sporidiobolales</taxon>
        <taxon>Sporidiobolaceae</taxon>
        <taxon>Rhodotorula</taxon>
    </lineage>
</organism>
<dbReference type="AlphaFoldDB" id="A0A061AIA6"/>
<name>A0A061AIA6_RHOTO</name>
<gene>
    <name evidence="1" type="ORF">RHTO0S_02e13102g</name>
</gene>
<protein>
    <submittedName>
        <fullName evidence="1">RHTO0S02e13102g1_1</fullName>
    </submittedName>
</protein>
<dbReference type="EMBL" id="LK052937">
    <property type="protein sequence ID" value="CDR37298.1"/>
    <property type="molecule type" value="Genomic_DNA"/>
</dbReference>
<proteinExistence type="predicted"/>
<dbReference type="GO" id="GO:0005739">
    <property type="term" value="C:mitochondrion"/>
    <property type="evidence" value="ECO:0007669"/>
    <property type="project" value="TreeGrafter"/>
</dbReference>
<dbReference type="PANTHER" id="PTHR28177:SF1">
    <property type="entry name" value="ALTERED INHERITANCE OF MITOCHONDRIA PROTEIN 19, MITOCHONDRIAL"/>
    <property type="match status" value="1"/>
</dbReference>
<accession>A0A061AIA6</accession>
<sequence>MASFARPPPPATAPAPPPRTANLPPWLIRTAESPALAWSTSAILLGALPLCVKSPAAFPRLIQLPVFAAIFGGSGYMIKVGDPLNGSGTTTAWSLIYLLLNTRKAIVARSPTALAVTGVVAAQAGLYGSYYFGQD</sequence>
<dbReference type="Pfam" id="PF10315">
    <property type="entry name" value="Aim19"/>
    <property type="match status" value="1"/>
</dbReference>
<dbReference type="PANTHER" id="PTHR28177">
    <property type="entry name" value="ALTERED INHERITANCE OF MITOCHONDRIA PROTEIN 19, MITOCHONDRIAL"/>
    <property type="match status" value="1"/>
</dbReference>